<dbReference type="AlphaFoldDB" id="A0ABD2B0N9"/>
<accession>A0ABD2B0N9</accession>
<keyword evidence="2" id="KW-1185">Reference proteome</keyword>
<protein>
    <submittedName>
        <fullName evidence="1">Uncharacterized protein</fullName>
    </submittedName>
</protein>
<evidence type="ECO:0000313" key="1">
    <source>
        <dbReference type="EMBL" id="KAL2726436.1"/>
    </source>
</evidence>
<proteinExistence type="predicted"/>
<evidence type="ECO:0000313" key="2">
    <source>
        <dbReference type="Proteomes" id="UP001607302"/>
    </source>
</evidence>
<comment type="caution">
    <text evidence="1">The sequence shown here is derived from an EMBL/GenBank/DDBJ whole genome shotgun (WGS) entry which is preliminary data.</text>
</comment>
<organism evidence="1 2">
    <name type="scientific">Vespula squamosa</name>
    <name type="common">Southern yellow jacket</name>
    <name type="synonym">Wasp</name>
    <dbReference type="NCBI Taxonomy" id="30214"/>
    <lineage>
        <taxon>Eukaryota</taxon>
        <taxon>Metazoa</taxon>
        <taxon>Ecdysozoa</taxon>
        <taxon>Arthropoda</taxon>
        <taxon>Hexapoda</taxon>
        <taxon>Insecta</taxon>
        <taxon>Pterygota</taxon>
        <taxon>Neoptera</taxon>
        <taxon>Endopterygota</taxon>
        <taxon>Hymenoptera</taxon>
        <taxon>Apocrita</taxon>
        <taxon>Aculeata</taxon>
        <taxon>Vespoidea</taxon>
        <taxon>Vespidae</taxon>
        <taxon>Vespinae</taxon>
        <taxon>Vespula</taxon>
    </lineage>
</organism>
<gene>
    <name evidence="1" type="ORF">V1478_006714</name>
</gene>
<sequence length="19" mass="1927">MLPVVAMVVVVVVAVSGEE</sequence>
<name>A0ABD2B0N9_VESSQ</name>
<dbReference type="EMBL" id="JAUDFV010000133">
    <property type="protein sequence ID" value="KAL2726436.1"/>
    <property type="molecule type" value="Genomic_DNA"/>
</dbReference>
<reference evidence="1 2" key="1">
    <citation type="journal article" date="2024" name="Ann. Entomol. Soc. Am.">
        <title>Genomic analyses of the southern and eastern yellowjacket wasps (Hymenoptera: Vespidae) reveal evolutionary signatures of social life.</title>
        <authorList>
            <person name="Catto M.A."/>
            <person name="Caine P.B."/>
            <person name="Orr S.E."/>
            <person name="Hunt B.G."/>
            <person name="Goodisman M.A.D."/>
        </authorList>
    </citation>
    <scope>NUCLEOTIDE SEQUENCE [LARGE SCALE GENOMIC DNA]</scope>
    <source>
        <strain evidence="1">233</strain>
        <tissue evidence="1">Head and thorax</tissue>
    </source>
</reference>
<dbReference type="Proteomes" id="UP001607302">
    <property type="component" value="Unassembled WGS sequence"/>
</dbReference>